<proteinExistence type="predicted"/>
<dbReference type="Proteomes" id="UP000191056">
    <property type="component" value="Unassembled WGS sequence"/>
</dbReference>
<name>A0A1V4J0P3_9CLOT</name>
<evidence type="ECO:0000313" key="1">
    <source>
        <dbReference type="EMBL" id="OPJ65878.1"/>
    </source>
</evidence>
<accession>A0A1V4J0P3</accession>
<organism evidence="1 2">
    <name type="scientific">Clostridium chromiireducens</name>
    <dbReference type="NCBI Taxonomy" id="225345"/>
    <lineage>
        <taxon>Bacteria</taxon>
        <taxon>Bacillati</taxon>
        <taxon>Bacillota</taxon>
        <taxon>Clostridia</taxon>
        <taxon>Eubacteriales</taxon>
        <taxon>Clostridiaceae</taxon>
        <taxon>Clostridium</taxon>
    </lineage>
</organism>
<comment type="caution">
    <text evidence="1">The sequence shown here is derived from an EMBL/GenBank/DDBJ whole genome shotgun (WGS) entry which is preliminary data.</text>
</comment>
<dbReference type="EMBL" id="MZGT01000003">
    <property type="protein sequence ID" value="OPJ65878.1"/>
    <property type="molecule type" value="Genomic_DNA"/>
</dbReference>
<evidence type="ECO:0008006" key="3">
    <source>
        <dbReference type="Google" id="ProtNLM"/>
    </source>
</evidence>
<dbReference type="RefSeq" id="WP_079437826.1">
    <property type="nucleotide sequence ID" value="NZ_MZGT01000003.1"/>
</dbReference>
<sequence>MAEFNNEAYEALVKDLINDAFYLEGASRRGTIAKIRQYAEVVVRRILNLPKKTKVTLGDERIISRIKTKNNTLLLNAIKTINKMGSKCTHTQLTREITEEDVKTVIDSLFNLYAYLLINFFEKYEFGTNLEIVYKFSILPPIIRYLSLEYLYSKYPENIMIIDKLSLVILKALNKEAAIKWIEEMKEKLKITPSVTKNAEKDIIEKCGEDLARVIVSAAPNMYDLCTKRINLVADDISKNGKLYNDFESAIDYYRMSGIVSGESSDIKEFNSIMEFLYLGRKSKNELN</sequence>
<protein>
    <recommendedName>
        <fullName evidence="3">DUF4145 domain-containing protein</fullName>
    </recommendedName>
</protein>
<keyword evidence="2" id="KW-1185">Reference proteome</keyword>
<reference evidence="1 2" key="1">
    <citation type="submission" date="2017-03" db="EMBL/GenBank/DDBJ databases">
        <title>Genome sequence of Clostridium chromiireducens DSM 23318.</title>
        <authorList>
            <person name="Poehlein A."/>
            <person name="Daniel R."/>
        </authorList>
    </citation>
    <scope>NUCLEOTIDE SEQUENCE [LARGE SCALE GENOMIC DNA]</scope>
    <source>
        <strain evidence="1 2">DSM 23318</strain>
    </source>
</reference>
<evidence type="ECO:0000313" key="2">
    <source>
        <dbReference type="Proteomes" id="UP000191056"/>
    </source>
</evidence>
<dbReference type="OrthoDB" id="2215378at2"/>
<dbReference type="AlphaFoldDB" id="A0A1V4J0P3"/>
<gene>
    <name evidence="1" type="ORF">CLCHR_02340</name>
</gene>